<keyword evidence="5" id="KW-1185">Reference proteome</keyword>
<sequence length="109" mass="12030">MASFKVGNDSRREEFRKYLENAGLVDALTKVLVSLYEEPEKPENPLDFFKKGIGATGPDAADMESLKLEIEQLREQVAMLQVENSDLKSKVEKGEVGPSETEATVPAAE</sequence>
<name>A0ABM1DTW9_PRICU</name>
<comment type="subcellular location">
    <subcellularLocation>
        <location evidence="1">Nucleus</location>
    </subcellularLocation>
</comment>
<accession>A0ABM1DTW9</accession>
<dbReference type="PRINTS" id="PR02028">
    <property type="entry name" value="CMYCBINDINGP"/>
</dbReference>
<comment type="similarity">
    <text evidence="2">Belongs to the AMY1 family.</text>
</comment>
<dbReference type="RefSeq" id="XP_014663390.1">
    <property type="nucleotide sequence ID" value="XM_014807904.1"/>
</dbReference>
<evidence type="ECO:0000256" key="3">
    <source>
        <dbReference type="ARBA" id="ARBA00023242"/>
    </source>
</evidence>
<evidence type="ECO:0000256" key="4">
    <source>
        <dbReference type="SAM" id="MobiDB-lite"/>
    </source>
</evidence>
<keyword evidence="3" id="KW-0539">Nucleus</keyword>
<evidence type="ECO:0000256" key="2">
    <source>
        <dbReference type="ARBA" id="ARBA00009389"/>
    </source>
</evidence>
<dbReference type="PANTHER" id="PTHR13168:SF0">
    <property type="entry name" value="C-MYC-BINDING PROTEIN"/>
    <property type="match status" value="1"/>
</dbReference>
<evidence type="ECO:0000313" key="6">
    <source>
        <dbReference type="RefSeq" id="XP_014663390.1"/>
    </source>
</evidence>
<dbReference type="InterPro" id="IPR026060">
    <property type="entry name" value="AMY1"/>
</dbReference>
<dbReference type="PANTHER" id="PTHR13168">
    <property type="entry name" value="ASSOCIATE OF C-MYC AMY-1"/>
    <property type="match status" value="1"/>
</dbReference>
<gene>
    <name evidence="6" type="primary">LOC106806063</name>
</gene>
<dbReference type="GeneID" id="106806063"/>
<protein>
    <submittedName>
        <fullName evidence="6">c-Myc-binding protein-like</fullName>
    </submittedName>
</protein>
<evidence type="ECO:0000256" key="1">
    <source>
        <dbReference type="ARBA" id="ARBA00004123"/>
    </source>
</evidence>
<feature type="region of interest" description="Disordered" evidence="4">
    <location>
        <begin position="88"/>
        <end position="109"/>
    </location>
</feature>
<dbReference type="Gene3D" id="6.10.250.1060">
    <property type="match status" value="1"/>
</dbReference>
<dbReference type="CDD" id="cd21937">
    <property type="entry name" value="ZIP_MycBP-like"/>
    <property type="match status" value="1"/>
</dbReference>
<dbReference type="Proteomes" id="UP000695022">
    <property type="component" value="Unplaced"/>
</dbReference>
<organism evidence="5 6">
    <name type="scientific">Priapulus caudatus</name>
    <name type="common">Priapulid worm</name>
    <dbReference type="NCBI Taxonomy" id="37621"/>
    <lineage>
        <taxon>Eukaryota</taxon>
        <taxon>Metazoa</taxon>
        <taxon>Ecdysozoa</taxon>
        <taxon>Scalidophora</taxon>
        <taxon>Priapulida</taxon>
        <taxon>Priapulimorpha</taxon>
        <taxon>Priapulimorphida</taxon>
        <taxon>Priapulidae</taxon>
        <taxon>Priapulus</taxon>
    </lineage>
</organism>
<reference evidence="6" key="1">
    <citation type="submission" date="2025-08" db="UniProtKB">
        <authorList>
            <consortium name="RefSeq"/>
        </authorList>
    </citation>
    <scope>IDENTIFICATION</scope>
</reference>
<evidence type="ECO:0000313" key="5">
    <source>
        <dbReference type="Proteomes" id="UP000695022"/>
    </source>
</evidence>
<proteinExistence type="inferred from homology"/>